<dbReference type="InterPro" id="IPR013783">
    <property type="entry name" value="Ig-like_fold"/>
</dbReference>
<proteinExistence type="predicted"/>
<accession>A0A545U1M7</accession>
<keyword evidence="2" id="KW-0732">Signal</keyword>
<feature type="compositionally biased region" description="Basic residues" evidence="1">
    <location>
        <begin position="204"/>
        <end position="220"/>
    </location>
</feature>
<feature type="chain" id="PRO_5021741801" description="CARDB domain-containing protein" evidence="2">
    <location>
        <begin position="31"/>
        <end position="220"/>
    </location>
</feature>
<keyword evidence="5" id="KW-1185">Reference proteome</keyword>
<comment type="caution">
    <text evidence="4">The sequence shown here is derived from an EMBL/GenBank/DDBJ whole genome shotgun (WGS) entry which is preliminary data.</text>
</comment>
<dbReference type="Proteomes" id="UP000315252">
    <property type="component" value="Unassembled WGS sequence"/>
</dbReference>
<dbReference type="Pfam" id="PF07705">
    <property type="entry name" value="CARDB"/>
    <property type="match status" value="1"/>
</dbReference>
<gene>
    <name evidence="4" type="ORF">FKG95_01790</name>
</gene>
<protein>
    <recommendedName>
        <fullName evidence="3">CARDB domain-containing protein</fullName>
    </recommendedName>
</protein>
<dbReference type="RefSeq" id="WP_142894572.1">
    <property type="nucleotide sequence ID" value="NZ_ML660052.1"/>
</dbReference>
<evidence type="ECO:0000256" key="2">
    <source>
        <dbReference type="SAM" id="SignalP"/>
    </source>
</evidence>
<dbReference type="AlphaFoldDB" id="A0A545U1M7"/>
<evidence type="ECO:0000313" key="4">
    <source>
        <dbReference type="EMBL" id="TQV83356.1"/>
    </source>
</evidence>
<sequence>MPVNLKIASRATAAALALSIVLPGVASVQAGNTPQGVGGVSVGKPDITAAVGYLALKKWTDGGTVILDHAGSVQMTQAGPQNNMCRFKQMDLQPKNAGLADHGAFVTKVYRGNALVHTEAFAPASVPVGYLTNFRKWRIDLKEGMNTVKVFMDAEKQVAEMKESNNNYTVKFNVQLDCDGDGHIGPGKIKNRTLKKDHGATRKDPRRPKPGSKPSSKPRG</sequence>
<dbReference type="Gene3D" id="2.60.40.10">
    <property type="entry name" value="Immunoglobulins"/>
    <property type="match status" value="1"/>
</dbReference>
<feature type="signal peptide" evidence="2">
    <location>
        <begin position="1"/>
        <end position="30"/>
    </location>
</feature>
<evidence type="ECO:0000259" key="3">
    <source>
        <dbReference type="Pfam" id="PF07705"/>
    </source>
</evidence>
<evidence type="ECO:0000256" key="1">
    <source>
        <dbReference type="SAM" id="MobiDB-lite"/>
    </source>
</evidence>
<evidence type="ECO:0000313" key="5">
    <source>
        <dbReference type="Proteomes" id="UP000315252"/>
    </source>
</evidence>
<name>A0A545U1M7_9PROT</name>
<feature type="compositionally biased region" description="Basic and acidic residues" evidence="1">
    <location>
        <begin position="194"/>
        <end position="203"/>
    </location>
</feature>
<organism evidence="4 5">
    <name type="scientific">Denitrobaculum tricleocarpae</name>
    <dbReference type="NCBI Taxonomy" id="2591009"/>
    <lineage>
        <taxon>Bacteria</taxon>
        <taxon>Pseudomonadati</taxon>
        <taxon>Pseudomonadota</taxon>
        <taxon>Alphaproteobacteria</taxon>
        <taxon>Rhodospirillales</taxon>
        <taxon>Rhodospirillaceae</taxon>
        <taxon>Denitrobaculum</taxon>
    </lineage>
</organism>
<feature type="domain" description="CARDB" evidence="3">
    <location>
        <begin position="92"/>
        <end position="169"/>
    </location>
</feature>
<feature type="region of interest" description="Disordered" evidence="1">
    <location>
        <begin position="181"/>
        <end position="220"/>
    </location>
</feature>
<dbReference type="InterPro" id="IPR011635">
    <property type="entry name" value="CARDB"/>
</dbReference>
<reference evidence="4 5" key="1">
    <citation type="submission" date="2019-06" db="EMBL/GenBank/DDBJ databases">
        <title>Whole genome sequence for Rhodospirillaceae sp. R148.</title>
        <authorList>
            <person name="Wang G."/>
        </authorList>
    </citation>
    <scope>NUCLEOTIDE SEQUENCE [LARGE SCALE GENOMIC DNA]</scope>
    <source>
        <strain evidence="4 5">R148</strain>
    </source>
</reference>
<dbReference type="EMBL" id="VHSH01000001">
    <property type="protein sequence ID" value="TQV83356.1"/>
    <property type="molecule type" value="Genomic_DNA"/>
</dbReference>